<evidence type="ECO:0000256" key="13">
    <source>
        <dbReference type="ARBA" id="ARBA00023157"/>
    </source>
</evidence>
<keyword evidence="8 16" id="KW-1133">Transmembrane helix</keyword>
<evidence type="ECO:0000256" key="16">
    <source>
        <dbReference type="SAM" id="Phobius"/>
    </source>
</evidence>
<evidence type="ECO:0000313" key="19">
    <source>
        <dbReference type="EMBL" id="KAK7436042.1"/>
    </source>
</evidence>
<protein>
    <recommendedName>
        <fullName evidence="5">Autophagy-related protein 27</fullName>
    </recommendedName>
</protein>
<comment type="caution">
    <text evidence="19">The sequence shown here is derived from an EMBL/GenBank/DDBJ whole genome shotgun (WGS) entry which is preliminary data.</text>
</comment>
<evidence type="ECO:0000313" key="20">
    <source>
        <dbReference type="Proteomes" id="UP001498398"/>
    </source>
</evidence>
<dbReference type="Gene3D" id="2.70.130.10">
    <property type="entry name" value="Mannose-6-phosphate receptor binding domain"/>
    <property type="match status" value="1"/>
</dbReference>
<evidence type="ECO:0000256" key="3">
    <source>
        <dbReference type="ARBA" id="ARBA00004614"/>
    </source>
</evidence>
<comment type="similarity">
    <text evidence="4">Belongs to the ATG27 family.</text>
</comment>
<feature type="chain" id="PRO_5046459334" description="Autophagy-related protein 27" evidence="17">
    <location>
        <begin position="20"/>
        <end position="358"/>
    </location>
</feature>
<keyword evidence="7 17" id="KW-0732">Signal</keyword>
<keyword evidence="13" id="KW-1015">Disulfide bond</keyword>
<keyword evidence="11" id="KW-0496">Mitochondrion</keyword>
<evidence type="ECO:0000256" key="6">
    <source>
        <dbReference type="ARBA" id="ARBA00022692"/>
    </source>
</evidence>
<keyword evidence="14" id="KW-0968">Cytoplasmic vesicle</keyword>
<evidence type="ECO:0000256" key="17">
    <source>
        <dbReference type="SAM" id="SignalP"/>
    </source>
</evidence>
<dbReference type="Proteomes" id="UP001498398">
    <property type="component" value="Unassembled WGS sequence"/>
</dbReference>
<dbReference type="Pfam" id="PF09451">
    <property type="entry name" value="ATG27"/>
    <property type="match status" value="1"/>
</dbReference>
<evidence type="ECO:0000256" key="5">
    <source>
        <dbReference type="ARBA" id="ARBA00013776"/>
    </source>
</evidence>
<feature type="signal peptide" evidence="17">
    <location>
        <begin position="1"/>
        <end position="19"/>
    </location>
</feature>
<feature type="transmembrane region" description="Helical" evidence="16">
    <location>
        <begin position="244"/>
        <end position="264"/>
    </location>
</feature>
<evidence type="ECO:0000259" key="18">
    <source>
        <dbReference type="PROSITE" id="PS51914"/>
    </source>
</evidence>
<evidence type="ECO:0000256" key="12">
    <source>
        <dbReference type="ARBA" id="ARBA00023136"/>
    </source>
</evidence>
<evidence type="ECO:0000256" key="2">
    <source>
        <dbReference type="ARBA" id="ARBA00004358"/>
    </source>
</evidence>
<proteinExistence type="inferred from homology"/>
<evidence type="ECO:0000256" key="14">
    <source>
        <dbReference type="ARBA" id="ARBA00023329"/>
    </source>
</evidence>
<evidence type="ECO:0000256" key="7">
    <source>
        <dbReference type="ARBA" id="ARBA00022729"/>
    </source>
</evidence>
<keyword evidence="20" id="KW-1185">Reference proteome</keyword>
<dbReference type="InterPro" id="IPR018939">
    <property type="entry name" value="Autophagy-rel_prot_27"/>
</dbReference>
<evidence type="ECO:0000256" key="1">
    <source>
        <dbReference type="ARBA" id="ARBA00004304"/>
    </source>
</evidence>
<evidence type="ECO:0000256" key="8">
    <source>
        <dbReference type="ARBA" id="ARBA00022989"/>
    </source>
</evidence>
<dbReference type="SUPFAM" id="SSF50911">
    <property type="entry name" value="Mannose 6-phosphate receptor domain"/>
    <property type="match status" value="1"/>
</dbReference>
<evidence type="ECO:0000256" key="4">
    <source>
        <dbReference type="ARBA" id="ARBA00005363"/>
    </source>
</evidence>
<keyword evidence="6 16" id="KW-0812">Transmembrane</keyword>
<organism evidence="19 20">
    <name type="scientific">Marasmiellus scandens</name>
    <dbReference type="NCBI Taxonomy" id="2682957"/>
    <lineage>
        <taxon>Eukaryota</taxon>
        <taxon>Fungi</taxon>
        <taxon>Dikarya</taxon>
        <taxon>Basidiomycota</taxon>
        <taxon>Agaricomycotina</taxon>
        <taxon>Agaricomycetes</taxon>
        <taxon>Agaricomycetidae</taxon>
        <taxon>Agaricales</taxon>
        <taxon>Marasmiineae</taxon>
        <taxon>Omphalotaceae</taxon>
        <taxon>Marasmiellus</taxon>
    </lineage>
</organism>
<name>A0ABR1ILR9_9AGAR</name>
<keyword evidence="12 16" id="KW-0472">Membrane</keyword>
<dbReference type="InterPro" id="IPR044865">
    <property type="entry name" value="MRH_dom"/>
</dbReference>
<evidence type="ECO:0000256" key="15">
    <source>
        <dbReference type="SAM" id="MobiDB-lite"/>
    </source>
</evidence>
<sequence>MHLFYLITICTVFTSKVHAAVLIKNTDEVVIEDQSLSCNFTYEGLKYDLCPLLNTIKSPLKIVLEEETPPTRMNSTYEISLKGELKRDKTLPAESQCPEGTRICLTVSFTRPGHPSTPSQILKVVPVATTEKPRALAYHLPNHENAYLAVRFHGAMYGNMQQRAELRFHCRNDSVEPSKPAFRWNFNGTHVFEWKSRHACPKGTATPKEPPKEPPEEPPNPTPDDPNEPQPEPVPAAPKLRRTFVTLFWCLILLILLLRALTYFRIFSFRSLFRFFTRPRTPSLGRPTDSRLLRWAQQAGFTREDGSETVNSEYSPLSGEEMPLTPTPRTGTFGPVAGKTYGTGQMKNERDPLYEGYD</sequence>
<dbReference type="PROSITE" id="PS51914">
    <property type="entry name" value="MRH"/>
    <property type="match status" value="1"/>
</dbReference>
<gene>
    <name evidence="19" type="ORF">VKT23_019345</name>
</gene>
<keyword evidence="10" id="KW-0333">Golgi apparatus</keyword>
<feature type="region of interest" description="Disordered" evidence="15">
    <location>
        <begin position="197"/>
        <end position="235"/>
    </location>
</feature>
<comment type="subcellular location">
    <subcellularLocation>
        <location evidence="2">Cytoplasmic vesicle membrane</location>
        <topology evidence="2">Single-pass type I membrane protein</topology>
    </subcellularLocation>
    <subcellularLocation>
        <location evidence="3">Golgi apparatus membrane</location>
        <topology evidence="3">Single-pass type I membrane protein</topology>
    </subcellularLocation>
    <subcellularLocation>
        <location evidence="1">Mitochondrion membrane</location>
        <topology evidence="1">Single-pass membrane protein</topology>
    </subcellularLocation>
</comment>
<evidence type="ECO:0000256" key="11">
    <source>
        <dbReference type="ARBA" id="ARBA00023128"/>
    </source>
</evidence>
<reference evidence="19 20" key="1">
    <citation type="submission" date="2024-01" db="EMBL/GenBank/DDBJ databases">
        <title>A draft genome for the cacao thread blight pathogen Marasmiellus scandens.</title>
        <authorList>
            <person name="Baruah I.K."/>
            <person name="Leung J."/>
            <person name="Bukari Y."/>
            <person name="Amoako-Attah I."/>
            <person name="Meinhardt L.W."/>
            <person name="Bailey B.A."/>
            <person name="Cohen S.P."/>
        </authorList>
    </citation>
    <scope>NUCLEOTIDE SEQUENCE [LARGE SCALE GENOMIC DNA]</scope>
    <source>
        <strain evidence="19 20">GH-19</strain>
    </source>
</reference>
<feature type="domain" description="MRH" evidence="18">
    <location>
        <begin position="36"/>
        <end position="202"/>
    </location>
</feature>
<keyword evidence="9" id="KW-0072">Autophagy</keyword>
<accession>A0ABR1ILR9</accession>
<evidence type="ECO:0000256" key="9">
    <source>
        <dbReference type="ARBA" id="ARBA00023006"/>
    </source>
</evidence>
<dbReference type="EMBL" id="JBANRG010000099">
    <property type="protein sequence ID" value="KAK7436042.1"/>
    <property type="molecule type" value="Genomic_DNA"/>
</dbReference>
<feature type="compositionally biased region" description="Pro residues" evidence="15">
    <location>
        <begin position="217"/>
        <end position="235"/>
    </location>
</feature>
<feature type="region of interest" description="Disordered" evidence="15">
    <location>
        <begin position="303"/>
        <end position="358"/>
    </location>
</feature>
<dbReference type="InterPro" id="IPR009011">
    <property type="entry name" value="Man6P_isomerase_rcpt-bd_dom_sf"/>
</dbReference>
<feature type="compositionally biased region" description="Basic and acidic residues" evidence="15">
    <location>
        <begin position="347"/>
        <end position="358"/>
    </location>
</feature>
<evidence type="ECO:0000256" key="10">
    <source>
        <dbReference type="ARBA" id="ARBA00023034"/>
    </source>
</evidence>